<proteinExistence type="inferred from homology"/>
<evidence type="ECO:0000256" key="2">
    <source>
        <dbReference type="ARBA" id="ARBA00022448"/>
    </source>
</evidence>
<dbReference type="GO" id="GO:0015833">
    <property type="term" value="P:peptide transport"/>
    <property type="evidence" value="ECO:0007669"/>
    <property type="project" value="InterPro"/>
</dbReference>
<keyword evidence="2" id="KW-0813">Transport</keyword>
<accession>A0A3N0EGY0</accession>
<dbReference type="InterPro" id="IPR017871">
    <property type="entry name" value="ABC_transporter-like_CS"/>
</dbReference>
<feature type="domain" description="ABC transporter" evidence="6">
    <location>
        <begin position="1"/>
        <end position="235"/>
    </location>
</feature>
<dbReference type="CDD" id="cd03257">
    <property type="entry name" value="ABC_NikE_OppD_transporters"/>
    <property type="match status" value="1"/>
</dbReference>
<dbReference type="Pfam" id="PF00005">
    <property type="entry name" value="ABC_tran"/>
    <property type="match status" value="1"/>
</dbReference>
<evidence type="ECO:0000313" key="7">
    <source>
        <dbReference type="EMBL" id="RNL87027.1"/>
    </source>
</evidence>
<evidence type="ECO:0000259" key="6">
    <source>
        <dbReference type="PROSITE" id="PS50893"/>
    </source>
</evidence>
<dbReference type="SUPFAM" id="SSF52540">
    <property type="entry name" value="P-loop containing nucleoside triphosphate hydrolases"/>
    <property type="match status" value="1"/>
</dbReference>
<organism evidence="7 8">
    <name type="scientific">Halostreptopolyspora alba</name>
    <dbReference type="NCBI Taxonomy" id="2487137"/>
    <lineage>
        <taxon>Bacteria</taxon>
        <taxon>Bacillati</taxon>
        <taxon>Actinomycetota</taxon>
        <taxon>Actinomycetes</taxon>
        <taxon>Streptosporangiales</taxon>
        <taxon>Nocardiopsidaceae</taxon>
        <taxon>Halostreptopolyspora</taxon>
    </lineage>
</organism>
<dbReference type="AlphaFoldDB" id="A0A3N0EGY0"/>
<evidence type="ECO:0000313" key="8">
    <source>
        <dbReference type="Proteomes" id="UP000269198"/>
    </source>
</evidence>
<dbReference type="PANTHER" id="PTHR43776">
    <property type="entry name" value="TRANSPORT ATP-BINDING PROTEIN"/>
    <property type="match status" value="1"/>
</dbReference>
<dbReference type="Gene3D" id="3.40.50.300">
    <property type="entry name" value="P-loop containing nucleotide triphosphate hydrolases"/>
    <property type="match status" value="1"/>
</dbReference>
<sequence length="269" mass="28622">MFGATRQVTALERVSLTVLPGERLGVVGETGAGKSTLARILLALEHPDSGEVRFGPDQRRVRPGNARRTRWFRSQVQLVPQDSAGSLNPRVRVGRSIAEPLACLGVDVDHRRRVAEVLAAVGLDDGMADRYPSEFSGGQRQRLAIARAIAPGPRLLVADEPVSALDVSSRGRVLELLRRLSHERGLGLVLVSHDLGVVRALCDRVLVMRDGHIVEQGGVPDVLTAPEHPYTRRLVASIPRLPAPAGGVGHATAAGSHGSALADPEGPTP</sequence>
<dbReference type="InterPro" id="IPR013563">
    <property type="entry name" value="Oligopep_ABC_C"/>
</dbReference>
<evidence type="ECO:0000256" key="3">
    <source>
        <dbReference type="ARBA" id="ARBA00022741"/>
    </source>
</evidence>
<dbReference type="Pfam" id="PF08352">
    <property type="entry name" value="oligo_HPY"/>
    <property type="match status" value="1"/>
</dbReference>
<dbReference type="PANTHER" id="PTHR43776:SF7">
    <property type="entry name" value="D,D-DIPEPTIDE TRANSPORT ATP-BINDING PROTEIN DDPF-RELATED"/>
    <property type="match status" value="1"/>
</dbReference>
<evidence type="ECO:0000256" key="5">
    <source>
        <dbReference type="SAM" id="MobiDB-lite"/>
    </source>
</evidence>
<dbReference type="GO" id="GO:0055085">
    <property type="term" value="P:transmembrane transport"/>
    <property type="evidence" value="ECO:0007669"/>
    <property type="project" value="UniProtKB-ARBA"/>
</dbReference>
<dbReference type="GO" id="GO:0016887">
    <property type="term" value="F:ATP hydrolysis activity"/>
    <property type="evidence" value="ECO:0007669"/>
    <property type="project" value="InterPro"/>
</dbReference>
<dbReference type="PROSITE" id="PS50893">
    <property type="entry name" value="ABC_TRANSPORTER_2"/>
    <property type="match status" value="1"/>
</dbReference>
<feature type="region of interest" description="Disordered" evidence="5">
    <location>
        <begin position="246"/>
        <end position="269"/>
    </location>
</feature>
<dbReference type="InterPro" id="IPR003439">
    <property type="entry name" value="ABC_transporter-like_ATP-bd"/>
</dbReference>
<keyword evidence="3" id="KW-0547">Nucleotide-binding</keyword>
<comment type="caution">
    <text evidence="7">The sequence shown here is derived from an EMBL/GenBank/DDBJ whole genome shotgun (WGS) entry which is preliminary data.</text>
</comment>
<dbReference type="InterPro" id="IPR050319">
    <property type="entry name" value="ABC_transp_ATP-bind"/>
</dbReference>
<dbReference type="OrthoDB" id="2986442at2"/>
<dbReference type="PROSITE" id="PS00211">
    <property type="entry name" value="ABC_TRANSPORTER_1"/>
    <property type="match status" value="1"/>
</dbReference>
<gene>
    <name evidence="7" type="ORF">EFW17_02940</name>
</gene>
<dbReference type="SMART" id="SM00382">
    <property type="entry name" value="AAA"/>
    <property type="match status" value="1"/>
</dbReference>
<reference evidence="7 8" key="1">
    <citation type="submission" date="2018-11" db="EMBL/GenBank/DDBJ databases">
        <title>The genome draft of YIM 96095.</title>
        <authorList>
            <person name="Tang S.-K."/>
            <person name="Chunyu W.-X."/>
            <person name="Feng Y.-Z."/>
        </authorList>
    </citation>
    <scope>NUCLEOTIDE SEQUENCE [LARGE SCALE GENOMIC DNA]</scope>
    <source>
        <strain evidence="7 8">YIM 96095</strain>
    </source>
</reference>
<dbReference type="Proteomes" id="UP000269198">
    <property type="component" value="Unassembled WGS sequence"/>
</dbReference>
<comment type="similarity">
    <text evidence="1">Belongs to the ABC transporter superfamily.</text>
</comment>
<keyword evidence="4 7" id="KW-0067">ATP-binding</keyword>
<dbReference type="GO" id="GO:0005524">
    <property type="term" value="F:ATP binding"/>
    <property type="evidence" value="ECO:0007669"/>
    <property type="project" value="UniProtKB-KW"/>
</dbReference>
<evidence type="ECO:0000256" key="4">
    <source>
        <dbReference type="ARBA" id="ARBA00022840"/>
    </source>
</evidence>
<dbReference type="InterPro" id="IPR003593">
    <property type="entry name" value="AAA+_ATPase"/>
</dbReference>
<evidence type="ECO:0000256" key="1">
    <source>
        <dbReference type="ARBA" id="ARBA00005417"/>
    </source>
</evidence>
<dbReference type="InterPro" id="IPR027417">
    <property type="entry name" value="P-loop_NTPase"/>
</dbReference>
<name>A0A3N0EGY0_9ACTN</name>
<feature type="compositionally biased region" description="Low complexity" evidence="5">
    <location>
        <begin position="250"/>
        <end position="262"/>
    </location>
</feature>
<protein>
    <submittedName>
        <fullName evidence="7">ABC transporter ATP-binding protein</fullName>
    </submittedName>
</protein>
<dbReference type="EMBL" id="RJMB01000002">
    <property type="protein sequence ID" value="RNL87027.1"/>
    <property type="molecule type" value="Genomic_DNA"/>
</dbReference>
<keyword evidence="8" id="KW-1185">Reference proteome</keyword>